<dbReference type="PANTHER" id="PTHR42951:SF4">
    <property type="entry name" value="ACYL-COENZYME A THIOESTERASE MBLAC2"/>
    <property type="match status" value="1"/>
</dbReference>
<feature type="signal peptide" evidence="2">
    <location>
        <begin position="1"/>
        <end position="27"/>
    </location>
</feature>
<evidence type="ECO:0000256" key="1">
    <source>
        <dbReference type="ARBA" id="ARBA00005250"/>
    </source>
</evidence>
<dbReference type="Gene3D" id="3.60.15.10">
    <property type="entry name" value="Ribonuclease Z/Hydroxyacylglutathione hydrolase-like"/>
    <property type="match status" value="1"/>
</dbReference>
<dbReference type="SMART" id="SM00849">
    <property type="entry name" value="Lactamase_B"/>
    <property type="match status" value="1"/>
</dbReference>
<dbReference type="NCBIfam" id="TIGR04559">
    <property type="entry name" value="SoxH_rel_PQQ_2"/>
    <property type="match status" value="1"/>
</dbReference>
<reference evidence="4" key="1">
    <citation type="submission" date="2022-12" db="EMBL/GenBank/DDBJ databases">
        <title>Jiella pelagia sp. nov., isolated from phosphonate enriched culture of Northwest Pacific surface seawater.</title>
        <authorList>
            <person name="Shin D.Y."/>
            <person name="Hwang C.Y."/>
        </authorList>
    </citation>
    <scope>NUCLEOTIDE SEQUENCE</scope>
    <source>
        <strain evidence="4">HL-NP1</strain>
    </source>
</reference>
<feature type="chain" id="PRO_5045897566" evidence="2">
    <location>
        <begin position="28"/>
        <end position="311"/>
    </location>
</feature>
<dbReference type="InterPro" id="IPR030829">
    <property type="entry name" value="SoxH-rel_PQQ_2"/>
</dbReference>
<dbReference type="SUPFAM" id="SSF56281">
    <property type="entry name" value="Metallo-hydrolase/oxidoreductase"/>
    <property type="match status" value="1"/>
</dbReference>
<comment type="similarity">
    <text evidence="1">Belongs to the metallo-beta-lactamase superfamily. Class-B beta-lactamase family.</text>
</comment>
<name>A0ABY7C3Y5_9HYPH</name>
<keyword evidence="2" id="KW-0732">Signal</keyword>
<evidence type="ECO:0000256" key="2">
    <source>
        <dbReference type="SAM" id="SignalP"/>
    </source>
</evidence>
<evidence type="ECO:0000259" key="3">
    <source>
        <dbReference type="SMART" id="SM00849"/>
    </source>
</evidence>
<proteinExistence type="inferred from homology"/>
<dbReference type="InterPro" id="IPR050855">
    <property type="entry name" value="NDM-1-like"/>
</dbReference>
<sequence length="311" mass="33596">MTRAAVCRAALAAMLGFAWLMPHPARATPSFEEIAPGVYVRHGLVAEETPENQGAIANIGFVVGDDAVAMIDSGGSVPDGQRALEAIRRLTDKPVRFLINTHMHPDHVFGNQVFETAGATIIGHRRLPAALAARADFYKQSMAAQIGPELAGEVSITLPDETVDGERRIDLGGRSIVVKAWATAHTDNDLTVFDEKTKTLFAGDLVFMQHCPVLDGSLKGWLAQIPELKAIPAERVVPGHGPVSAPWPAAIEPQRRYLETLAADIRNAIEAGIPLSDAVPDAAAGEKEKWQLFEDYNPRNATAAYAELEWE</sequence>
<accession>A0ABY7C3Y5</accession>
<protein>
    <submittedName>
        <fullName evidence="4">Quinoprotein relay system zinc metallohydrolase 2</fullName>
    </submittedName>
</protein>
<dbReference type="EMBL" id="CP114029">
    <property type="protein sequence ID" value="WAP70799.1"/>
    <property type="molecule type" value="Genomic_DNA"/>
</dbReference>
<dbReference type="Pfam" id="PF00753">
    <property type="entry name" value="Lactamase_B"/>
    <property type="match status" value="1"/>
</dbReference>
<dbReference type="RefSeq" id="WP_268883329.1">
    <property type="nucleotide sequence ID" value="NZ_CP114029.1"/>
</dbReference>
<dbReference type="InterPro" id="IPR036866">
    <property type="entry name" value="RibonucZ/Hydroxyglut_hydro"/>
</dbReference>
<dbReference type="PANTHER" id="PTHR42951">
    <property type="entry name" value="METALLO-BETA-LACTAMASE DOMAIN-CONTAINING"/>
    <property type="match status" value="1"/>
</dbReference>
<gene>
    <name evidence="4" type="ORF">OH818_12815</name>
</gene>
<feature type="domain" description="Metallo-beta-lactamase" evidence="3">
    <location>
        <begin position="56"/>
        <end position="240"/>
    </location>
</feature>
<dbReference type="Proteomes" id="UP001164020">
    <property type="component" value="Chromosome"/>
</dbReference>
<evidence type="ECO:0000313" key="4">
    <source>
        <dbReference type="EMBL" id="WAP70799.1"/>
    </source>
</evidence>
<dbReference type="InterPro" id="IPR001279">
    <property type="entry name" value="Metallo-B-lactamas"/>
</dbReference>
<keyword evidence="5" id="KW-1185">Reference proteome</keyword>
<organism evidence="4 5">
    <name type="scientific">Jiella pelagia</name>
    <dbReference type="NCBI Taxonomy" id="2986949"/>
    <lineage>
        <taxon>Bacteria</taxon>
        <taxon>Pseudomonadati</taxon>
        <taxon>Pseudomonadota</taxon>
        <taxon>Alphaproteobacteria</taxon>
        <taxon>Hyphomicrobiales</taxon>
        <taxon>Aurantimonadaceae</taxon>
        <taxon>Jiella</taxon>
    </lineage>
</organism>
<dbReference type="CDD" id="cd16282">
    <property type="entry name" value="metallo-hydrolase-like_MBL-fold"/>
    <property type="match status" value="1"/>
</dbReference>
<evidence type="ECO:0000313" key="5">
    <source>
        <dbReference type="Proteomes" id="UP001164020"/>
    </source>
</evidence>